<name>A0A1X0VDM9_LEUPS</name>
<feature type="transmembrane region" description="Helical" evidence="1">
    <location>
        <begin position="83"/>
        <end position="113"/>
    </location>
</feature>
<dbReference type="RefSeq" id="WP_080519157.1">
    <property type="nucleotide sequence ID" value="NZ_MPLS01000014.1"/>
</dbReference>
<dbReference type="STRING" id="33968.BMS77_04505"/>
<evidence type="ECO:0000256" key="1">
    <source>
        <dbReference type="SAM" id="Phobius"/>
    </source>
</evidence>
<evidence type="ECO:0000313" key="2">
    <source>
        <dbReference type="EMBL" id="ORI97808.1"/>
    </source>
</evidence>
<feature type="transmembrane region" description="Helical" evidence="1">
    <location>
        <begin position="178"/>
        <end position="207"/>
    </location>
</feature>
<dbReference type="EMBL" id="MPLS01000014">
    <property type="protein sequence ID" value="ORI97808.1"/>
    <property type="molecule type" value="Genomic_DNA"/>
</dbReference>
<keyword evidence="1" id="KW-0812">Transmembrane</keyword>
<accession>A0A1X0VDM9</accession>
<gene>
    <name evidence="2" type="ORF">BMR96_05245</name>
</gene>
<proteinExistence type="predicted"/>
<feature type="transmembrane region" description="Helical" evidence="1">
    <location>
        <begin position="227"/>
        <end position="250"/>
    </location>
</feature>
<sequence length="728" mass="82131">MLKRKKNFWAFFIVIIAVLITSLLPLIFNHHYYYIDDTQNGAIGQWFELGKNLIRGHIPVLNVAAQSAGNYVMEGQWGVFNPLTWGIAVLVYLCPSFLISATIIKVFFLVLLGTGSYLLLKSFNVGTRWAMVGGVVIPTIGFTSYVDATSWVTGLIVFALLPWFWWSFNIRMQRNSLFILITFIFGYSIIATGYVYGTIYLVMILFGDFIYQVCVKNWTNVLKNFSISLPLALVTLAIYLPGIITSSYGVTSRNQGVYNFDFLSPTVGSLFSSFLSNTPGWIDTWSGPLWNNPILFITWLLPLVIFVKPNSVGMNKLINQFGGSYIAILIMSFFLTFGPDEIGPLRFPVRNFSYLAFVIIIFLMFTLSNSTFVVNSKRILILVIVVAIGIYLSWSQVPSGGYTYVFNGLFILVITIAIADILSKQRHNSWAILTVIFITQLTIVAYQHYYMPNSQLPDYTTLKTLKEVKATSSKLGQNSGNVFVAGRMNPKTDWNQTLFSNIWYVGRIKTSAVYSPIGYQKYDKDLKKVTAQGQYDVSAVDKLFSIDKSTGKPLVNLLQIDTIQIVKNGSEDARKKFSALTLKAPPEGWRVVRNTRNIVEWQRAQVKNNVGSVSWHSKNISISQVRQTSRDVYIKVKSVNGNKGKIVLSRVAWPGYKLIDSSSKTKISKPLRGYLLTLQVNKSKSGKVIHLKYTPPFYNEGLLLIALSTIMILLLFTYMLVKKMKNDV</sequence>
<dbReference type="AlphaFoldDB" id="A0A1X0VDM9"/>
<feature type="transmembrane region" description="Helical" evidence="1">
    <location>
        <begin position="430"/>
        <end position="449"/>
    </location>
</feature>
<feature type="transmembrane region" description="Helical" evidence="1">
    <location>
        <begin position="403"/>
        <end position="423"/>
    </location>
</feature>
<feature type="transmembrane region" description="Helical" evidence="1">
    <location>
        <begin position="349"/>
        <end position="367"/>
    </location>
</feature>
<evidence type="ECO:0000313" key="3">
    <source>
        <dbReference type="Proteomes" id="UP000192288"/>
    </source>
</evidence>
<dbReference type="Proteomes" id="UP000192288">
    <property type="component" value="Unassembled WGS sequence"/>
</dbReference>
<feature type="transmembrane region" description="Helical" evidence="1">
    <location>
        <begin position="7"/>
        <end position="28"/>
    </location>
</feature>
<feature type="transmembrane region" description="Helical" evidence="1">
    <location>
        <begin position="148"/>
        <end position="166"/>
    </location>
</feature>
<evidence type="ECO:0008006" key="4">
    <source>
        <dbReference type="Google" id="ProtNLM"/>
    </source>
</evidence>
<organism evidence="2 3">
    <name type="scientific">Leuconostoc pseudomesenteroides</name>
    <dbReference type="NCBI Taxonomy" id="33968"/>
    <lineage>
        <taxon>Bacteria</taxon>
        <taxon>Bacillati</taxon>
        <taxon>Bacillota</taxon>
        <taxon>Bacilli</taxon>
        <taxon>Lactobacillales</taxon>
        <taxon>Lactobacillaceae</taxon>
        <taxon>Leuconostoc</taxon>
    </lineage>
</organism>
<feature type="transmembrane region" description="Helical" evidence="1">
    <location>
        <begin position="701"/>
        <end position="721"/>
    </location>
</feature>
<keyword evidence="1" id="KW-0472">Membrane</keyword>
<feature type="transmembrane region" description="Helical" evidence="1">
    <location>
        <begin position="288"/>
        <end position="306"/>
    </location>
</feature>
<keyword evidence="1" id="KW-1133">Transmembrane helix</keyword>
<comment type="caution">
    <text evidence="2">The sequence shown here is derived from an EMBL/GenBank/DDBJ whole genome shotgun (WGS) entry which is preliminary data.</text>
</comment>
<feature type="transmembrane region" description="Helical" evidence="1">
    <location>
        <begin position="379"/>
        <end position="397"/>
    </location>
</feature>
<feature type="transmembrane region" description="Helical" evidence="1">
    <location>
        <begin position="262"/>
        <end position="282"/>
    </location>
</feature>
<feature type="transmembrane region" description="Helical" evidence="1">
    <location>
        <begin position="318"/>
        <end position="337"/>
    </location>
</feature>
<reference evidence="2 3" key="1">
    <citation type="journal article" date="2017" name="Front. Microbiol.">
        <title>Genomic Characterization of Dairy Associated Leuconostoc Species and Diversity of Leuconostocs in Undefined Mixed Mesophilic Starter Cultures.</title>
        <authorList>
            <person name="Frantzen C.A."/>
            <person name="Kot W."/>
            <person name="Pedersen T.B."/>
            <person name="Ardo Y.M."/>
            <person name="Broadbent J.R."/>
            <person name="Neve H."/>
            <person name="Hansen L.H."/>
            <person name="Dal Bello F."/>
            <person name="Ostlie H.M."/>
            <person name="Kleppen H.P."/>
            <person name="Vogensen F.K."/>
            <person name="Holo H."/>
        </authorList>
    </citation>
    <scope>NUCLEOTIDE SEQUENCE [LARGE SCALE GENOMIC DNA]</scope>
    <source>
        <strain evidence="2 3">LMGCF08</strain>
    </source>
</reference>
<protein>
    <recommendedName>
        <fullName evidence="4">YfhO family protein</fullName>
    </recommendedName>
</protein>